<evidence type="ECO:0000313" key="4">
    <source>
        <dbReference type="Proteomes" id="UP000238083"/>
    </source>
</evidence>
<dbReference type="OrthoDB" id="4420885at2"/>
<dbReference type="PANTHER" id="PTHR43781">
    <property type="entry name" value="SACCHAROPINE DEHYDROGENASE"/>
    <property type="match status" value="1"/>
</dbReference>
<proteinExistence type="predicted"/>
<keyword evidence="4" id="KW-1185">Reference proteome</keyword>
<name>A0A2T0R3R8_9ACTN</name>
<organism evidence="3 4">
    <name type="scientific">Kineococcus rhizosphaerae</name>
    <dbReference type="NCBI Taxonomy" id="559628"/>
    <lineage>
        <taxon>Bacteria</taxon>
        <taxon>Bacillati</taxon>
        <taxon>Actinomycetota</taxon>
        <taxon>Actinomycetes</taxon>
        <taxon>Kineosporiales</taxon>
        <taxon>Kineosporiaceae</taxon>
        <taxon>Kineococcus</taxon>
    </lineage>
</organism>
<gene>
    <name evidence="3" type="ORF">CLV37_106261</name>
</gene>
<dbReference type="InterPro" id="IPR005097">
    <property type="entry name" value="Sacchrp_dh_NADP-bd"/>
</dbReference>
<dbReference type="Proteomes" id="UP000238083">
    <property type="component" value="Unassembled WGS sequence"/>
</dbReference>
<dbReference type="Pfam" id="PF03435">
    <property type="entry name" value="Sacchrp_dh_NADP"/>
    <property type="match status" value="1"/>
</dbReference>
<feature type="region of interest" description="Disordered" evidence="1">
    <location>
        <begin position="330"/>
        <end position="365"/>
    </location>
</feature>
<protein>
    <submittedName>
        <fullName evidence="3">Short subunit dehydrogenase-like uncharacterized protein</fullName>
    </submittedName>
</protein>
<dbReference type="Gene3D" id="3.40.50.720">
    <property type="entry name" value="NAD(P)-binding Rossmann-like Domain"/>
    <property type="match status" value="1"/>
</dbReference>
<evidence type="ECO:0000259" key="2">
    <source>
        <dbReference type="Pfam" id="PF03435"/>
    </source>
</evidence>
<comment type="caution">
    <text evidence="3">The sequence shown here is derived from an EMBL/GenBank/DDBJ whole genome shotgun (WGS) entry which is preliminary data.</text>
</comment>
<accession>A0A2T0R3R8</accession>
<sequence>MPLPRTGIWIAGATGRTGRALTRRLLETTDHEITLLGRDAGRLERASADLPRPVRTAVHPDLAAAAEAVRHGRPLVLVNLAGDYRGSTVPLARATLPGGHYVDLANDLRVLEELRTLDADARAAGSTLVTGAGFGVLATEALVVRLTRGLPTPASVQVDALGSSATQDGETGEAFAASVVDVLTTGGREFRGGELVRTRLAARAERFTLPDGTTVASASAPSAELLAAHLASGAPDVVATSGLVPAQRVVRALLPLAGRALSIPALRRAAVSRLARTRTQAAARPRPHSWGRAVVVWPDGSRREGWLRAGDAMEFTGEVLLAVTRRVADGRTDPGVHTPAGACGPDVAEEAGARLSPAEPAPPRR</sequence>
<dbReference type="InterPro" id="IPR036291">
    <property type="entry name" value="NAD(P)-bd_dom_sf"/>
</dbReference>
<dbReference type="EMBL" id="PVZF01000006">
    <property type="protein sequence ID" value="PRY14702.1"/>
    <property type="molecule type" value="Genomic_DNA"/>
</dbReference>
<evidence type="ECO:0000313" key="3">
    <source>
        <dbReference type="EMBL" id="PRY14702.1"/>
    </source>
</evidence>
<dbReference type="RefSeq" id="WP_106211235.1">
    <property type="nucleotide sequence ID" value="NZ_PVZF01000006.1"/>
</dbReference>
<reference evidence="3 4" key="1">
    <citation type="submission" date="2018-03" db="EMBL/GenBank/DDBJ databases">
        <title>Genomic Encyclopedia of Archaeal and Bacterial Type Strains, Phase II (KMG-II): from individual species to whole genera.</title>
        <authorList>
            <person name="Goeker M."/>
        </authorList>
    </citation>
    <scope>NUCLEOTIDE SEQUENCE [LARGE SCALE GENOMIC DNA]</scope>
    <source>
        <strain evidence="3 4">DSM 19711</strain>
    </source>
</reference>
<dbReference type="AlphaFoldDB" id="A0A2T0R3R8"/>
<feature type="domain" description="Saccharopine dehydrogenase NADP binding" evidence="2">
    <location>
        <begin position="8"/>
        <end position="129"/>
    </location>
</feature>
<evidence type="ECO:0000256" key="1">
    <source>
        <dbReference type="SAM" id="MobiDB-lite"/>
    </source>
</evidence>
<dbReference type="PANTHER" id="PTHR43781:SF1">
    <property type="entry name" value="SACCHAROPINE DEHYDROGENASE"/>
    <property type="match status" value="1"/>
</dbReference>
<dbReference type="SUPFAM" id="SSF51735">
    <property type="entry name" value="NAD(P)-binding Rossmann-fold domains"/>
    <property type="match status" value="1"/>
</dbReference>